<organism evidence="8 9">
    <name type="scientific">Salana multivorans</name>
    <dbReference type="NCBI Taxonomy" id="120377"/>
    <lineage>
        <taxon>Bacteria</taxon>
        <taxon>Bacillati</taxon>
        <taxon>Actinomycetota</taxon>
        <taxon>Actinomycetes</taxon>
        <taxon>Micrococcales</taxon>
        <taxon>Beutenbergiaceae</taxon>
        <taxon>Salana</taxon>
    </lineage>
</organism>
<keyword evidence="2" id="KW-1003">Cell membrane</keyword>
<feature type="transmembrane region" description="Helical" evidence="7">
    <location>
        <begin position="294"/>
        <end position="312"/>
    </location>
</feature>
<feature type="transmembrane region" description="Helical" evidence="7">
    <location>
        <begin position="834"/>
        <end position="857"/>
    </location>
</feature>
<dbReference type="SUPFAM" id="SSF56112">
    <property type="entry name" value="Protein kinase-like (PK-like)"/>
    <property type="match status" value="1"/>
</dbReference>
<evidence type="ECO:0000256" key="4">
    <source>
        <dbReference type="ARBA" id="ARBA00022989"/>
    </source>
</evidence>
<feature type="transmembrane region" description="Helical" evidence="7">
    <location>
        <begin position="254"/>
        <end position="274"/>
    </location>
</feature>
<feature type="transmembrane region" description="Helical" evidence="7">
    <location>
        <begin position="869"/>
        <end position="895"/>
    </location>
</feature>
<evidence type="ECO:0000256" key="5">
    <source>
        <dbReference type="ARBA" id="ARBA00023136"/>
    </source>
</evidence>
<evidence type="ECO:0000256" key="2">
    <source>
        <dbReference type="ARBA" id="ARBA00022475"/>
    </source>
</evidence>
<keyword evidence="5 7" id="KW-0472">Membrane</keyword>
<feature type="transmembrane region" description="Helical" evidence="7">
    <location>
        <begin position="179"/>
        <end position="201"/>
    </location>
</feature>
<keyword evidence="9" id="KW-1185">Reference proteome</keyword>
<feature type="transmembrane region" description="Helical" evidence="7">
    <location>
        <begin position="1032"/>
        <end position="1057"/>
    </location>
</feature>
<dbReference type="AlphaFoldDB" id="A0A3N2DAT9"/>
<comment type="subcellular location">
    <subcellularLocation>
        <location evidence="1">Cell membrane</location>
        <topology evidence="1">Multi-pass membrane protein</topology>
    </subcellularLocation>
</comment>
<feature type="compositionally biased region" description="Low complexity" evidence="6">
    <location>
        <begin position="112"/>
        <end position="129"/>
    </location>
</feature>
<dbReference type="Proteomes" id="UP000275356">
    <property type="component" value="Unassembled WGS sequence"/>
</dbReference>
<dbReference type="PANTHER" id="PTHR39087">
    <property type="entry name" value="UPF0104 MEMBRANE PROTEIN MJ1595"/>
    <property type="match status" value="1"/>
</dbReference>
<protein>
    <submittedName>
        <fullName evidence="8">Uncharacterized protein (TIRG00374 family)</fullName>
    </submittedName>
</protein>
<evidence type="ECO:0000256" key="7">
    <source>
        <dbReference type="SAM" id="Phobius"/>
    </source>
</evidence>
<dbReference type="PANTHER" id="PTHR39087:SF2">
    <property type="entry name" value="UPF0104 MEMBRANE PROTEIN MJ1595"/>
    <property type="match status" value="1"/>
</dbReference>
<feature type="region of interest" description="Disordered" evidence="6">
    <location>
        <begin position="1"/>
        <end position="134"/>
    </location>
</feature>
<feature type="transmembrane region" description="Helical" evidence="7">
    <location>
        <begin position="799"/>
        <end position="822"/>
    </location>
</feature>
<feature type="region of interest" description="Disordered" evidence="6">
    <location>
        <begin position="407"/>
        <end position="460"/>
    </location>
</feature>
<sequence length="1066" mass="112790">MTQPSDEHPESGDATSSVPGYQPTERLDLAQLARAVADRTGDDDADDATRPAGSAHEPLEEAAGPRPRPSTERDAPAAPENDEDGVDPDDEPVAEDDEQGAVEPTDDDEPTEQQPTTTAAPALPAQLVPSPSTGTAVIERETAEIVRRLPRPAPLEPSPERRVTVVDLPVYRLRRPGDLVAAALALLGVVLVLLLAVFAHATTEGVTQDVSDALPPAVKAFLLAPLNILEGVVTLVLPLVIAVVAFIGRRPRQVGEGVIAGGLAAAIVVGGNWLLATVGPEALVNGVQGKSSTAFIPVIGALAAYLTVMGTSDRRRFVTWTWNLLWLTLVLQVLRSGMSLPGALASVLAGRAVGLGVRYAMGVLGDRAYGEGLVVAMRRCGIDPERILRIVDGRPLEGVEPETVVTDAPIGYVTEEPDAKGNGDAARRAAPADAAPAGDDAVGGPGEDDAGTAPVAPPRPRARDLLAQTWDFSTELPPVREEIPEELTAQVPQTPEPRERQRPPLRAATAVVGEEEGENRIYSVRDVAGRVWDVGVLDGDRQVVGTLAATWNTLRLRGPSHRTTVSLRASVDRAALMAYAVEAAGVRTPRLRGLTLEDDSAVLVSEHVPGTQVLADVQTRRLTDHVLDGMWRQLRTAHAAGIAHRNLDDHAILLDGDDQVLLTGWSQGETSSPRLSRRLDVVALLALLALRVGPERAMASAVRNLTREDLQAIAPIFQIVVLPERTRPEARRNKKVLKEVQGVLLGILPSGTEVAPVQMRRFSGRTVITATVASVAAVIVLTQFNISEMIGFARGANPYFMAVAFLLGLATYVGSAMALVAFSPERLSLWRTTLVQVAASIVGLVAPAGVGPAALNLRFLQKNRLDTPMAVATVALVQVSQFITTVLLLLSLALVTGSTGALDGLPSGAVLLVVLGVVLVLTAALFVPRVRRWVLAKIMPTVRQIWPRLVWVIAQPGRLVAALVGNVIMTVGYIAAFGFTLLAFDQSLPVTSLSIVYLAGNTAGAMVPTPGGIGAVELALTSGLTAAGVGSAVALATAFVFRLVTFWVRIPLGWLALQWLQKRNLV</sequence>
<proteinExistence type="predicted"/>
<feature type="compositionally biased region" description="Acidic residues" evidence="6">
    <location>
        <begin position="80"/>
        <end position="111"/>
    </location>
</feature>
<feature type="transmembrane region" description="Helical" evidence="7">
    <location>
        <begin position="907"/>
        <end position="927"/>
    </location>
</feature>
<reference evidence="8 9" key="1">
    <citation type="submission" date="2018-11" db="EMBL/GenBank/DDBJ databases">
        <title>Sequencing the genomes of 1000 actinobacteria strains.</title>
        <authorList>
            <person name="Klenk H.-P."/>
        </authorList>
    </citation>
    <scope>NUCLEOTIDE SEQUENCE [LARGE SCALE GENOMIC DNA]</scope>
    <source>
        <strain evidence="8 9">DSM 13521</strain>
    </source>
</reference>
<keyword evidence="4 7" id="KW-1133">Transmembrane helix</keyword>
<feature type="compositionally biased region" description="Basic and acidic residues" evidence="6">
    <location>
        <begin position="1"/>
        <end position="11"/>
    </location>
</feature>
<dbReference type="Gene3D" id="1.10.510.10">
    <property type="entry name" value="Transferase(Phosphotransferase) domain 1"/>
    <property type="match status" value="1"/>
</dbReference>
<comment type="caution">
    <text evidence="8">The sequence shown here is derived from an EMBL/GenBank/DDBJ whole genome shotgun (WGS) entry which is preliminary data.</text>
</comment>
<evidence type="ECO:0000256" key="1">
    <source>
        <dbReference type="ARBA" id="ARBA00004651"/>
    </source>
</evidence>
<evidence type="ECO:0000313" key="8">
    <source>
        <dbReference type="EMBL" id="ROR96768.1"/>
    </source>
</evidence>
<dbReference type="GO" id="GO:0005886">
    <property type="term" value="C:plasma membrane"/>
    <property type="evidence" value="ECO:0007669"/>
    <property type="project" value="UniProtKB-SubCell"/>
</dbReference>
<dbReference type="RefSeq" id="WP_123738904.1">
    <property type="nucleotide sequence ID" value="NZ_RKHQ01000001.1"/>
</dbReference>
<name>A0A3N2DAT9_9MICO</name>
<dbReference type="Pfam" id="PF03706">
    <property type="entry name" value="LPG_synthase_TM"/>
    <property type="match status" value="1"/>
</dbReference>
<feature type="compositionally biased region" description="Low complexity" evidence="6">
    <location>
        <begin position="428"/>
        <end position="442"/>
    </location>
</feature>
<evidence type="ECO:0000256" key="3">
    <source>
        <dbReference type="ARBA" id="ARBA00022692"/>
    </source>
</evidence>
<feature type="transmembrane region" description="Helical" evidence="7">
    <location>
        <begin position="221"/>
        <end position="247"/>
    </location>
</feature>
<evidence type="ECO:0000313" key="9">
    <source>
        <dbReference type="Proteomes" id="UP000275356"/>
    </source>
</evidence>
<dbReference type="InterPro" id="IPR011009">
    <property type="entry name" value="Kinase-like_dom_sf"/>
</dbReference>
<feature type="compositionally biased region" description="Basic and acidic residues" evidence="6">
    <location>
        <begin position="417"/>
        <end position="427"/>
    </location>
</feature>
<accession>A0A3N2DAT9</accession>
<dbReference type="InterPro" id="IPR022791">
    <property type="entry name" value="L-PG_synthase/AglD"/>
</dbReference>
<evidence type="ECO:0000256" key="6">
    <source>
        <dbReference type="SAM" id="MobiDB-lite"/>
    </source>
</evidence>
<feature type="transmembrane region" description="Helical" evidence="7">
    <location>
        <begin position="767"/>
        <end position="787"/>
    </location>
</feature>
<gene>
    <name evidence="8" type="ORF">EDD28_1359</name>
</gene>
<feature type="region of interest" description="Disordered" evidence="6">
    <location>
        <begin position="474"/>
        <end position="505"/>
    </location>
</feature>
<keyword evidence="3 7" id="KW-0812">Transmembrane</keyword>
<dbReference type="EMBL" id="RKHQ01000001">
    <property type="protein sequence ID" value="ROR96768.1"/>
    <property type="molecule type" value="Genomic_DNA"/>
</dbReference>
<dbReference type="OrthoDB" id="5242664at2"/>
<feature type="transmembrane region" description="Helical" evidence="7">
    <location>
        <begin position="959"/>
        <end position="984"/>
    </location>
</feature>